<evidence type="ECO:0000313" key="2">
    <source>
        <dbReference type="Proteomes" id="UP001187066"/>
    </source>
</evidence>
<dbReference type="RefSeq" id="WP_317678981.1">
    <property type="nucleotide sequence ID" value="NZ_JAWLOF010000014.1"/>
</dbReference>
<gene>
    <name evidence="1" type="ORF">R4P48_17305</name>
</gene>
<name>A0ABU4E6V4_9ENTR</name>
<reference evidence="1 2" key="1">
    <citation type="submission" date="2023-10" db="EMBL/GenBank/DDBJ databases">
        <authorList>
            <person name="Dale J."/>
        </authorList>
    </citation>
    <scope>NUCLEOTIDE SEQUENCE [LARGE SCALE GENOMIC DNA]</scope>
    <source>
        <strain evidence="1 2">2023EL-00970</strain>
    </source>
</reference>
<comment type="caution">
    <text evidence="1">The sequence shown here is derived from an EMBL/GenBank/DDBJ whole genome shotgun (WGS) entry which is preliminary data.</text>
</comment>
<protein>
    <submittedName>
        <fullName evidence="1">Uncharacterized protein</fullName>
    </submittedName>
</protein>
<dbReference type="Proteomes" id="UP001187066">
    <property type="component" value="Unassembled WGS sequence"/>
</dbReference>
<organism evidence="1 2">
    <name type="scientific">Atlantibacter subterraneus</name>
    <dbReference type="NCBI Taxonomy" id="255519"/>
    <lineage>
        <taxon>Bacteria</taxon>
        <taxon>Pseudomonadati</taxon>
        <taxon>Pseudomonadota</taxon>
        <taxon>Gammaproteobacteria</taxon>
        <taxon>Enterobacterales</taxon>
        <taxon>Enterobacteriaceae</taxon>
        <taxon>Atlantibacter</taxon>
    </lineage>
</organism>
<evidence type="ECO:0000313" key="1">
    <source>
        <dbReference type="EMBL" id="MDV7024431.1"/>
    </source>
</evidence>
<accession>A0ABU4E6V4</accession>
<keyword evidence="2" id="KW-1185">Reference proteome</keyword>
<proteinExistence type="predicted"/>
<sequence length="75" mass="8556">MKRILVFINSQPVEVIRTFKAVNIIRREQQGGMELHLPVRFAGIHYVGQRRTEIFVASDKELTSDEIITAANSCL</sequence>
<dbReference type="EMBL" id="JAWLOF010000014">
    <property type="protein sequence ID" value="MDV7024431.1"/>
    <property type="molecule type" value="Genomic_DNA"/>
</dbReference>